<dbReference type="Pfam" id="PF07980">
    <property type="entry name" value="SusD_RagB"/>
    <property type="match status" value="1"/>
</dbReference>
<keyword evidence="5" id="KW-0998">Cell outer membrane</keyword>
<gene>
    <name evidence="8" type="ORF">QLS97_11570</name>
</gene>
<evidence type="ECO:0000259" key="6">
    <source>
        <dbReference type="Pfam" id="PF07980"/>
    </source>
</evidence>
<evidence type="ECO:0000313" key="8">
    <source>
        <dbReference type="EMBL" id="MDI5950287.1"/>
    </source>
</evidence>
<evidence type="ECO:0000256" key="1">
    <source>
        <dbReference type="ARBA" id="ARBA00004442"/>
    </source>
</evidence>
<organism evidence="8 9">
    <name type="scientific">Flavobacterium yafengii</name>
    <dbReference type="NCBI Taxonomy" id="3041253"/>
    <lineage>
        <taxon>Bacteria</taxon>
        <taxon>Pseudomonadati</taxon>
        <taxon>Bacteroidota</taxon>
        <taxon>Flavobacteriia</taxon>
        <taxon>Flavobacteriales</taxon>
        <taxon>Flavobacteriaceae</taxon>
        <taxon>Flavobacterium</taxon>
    </lineage>
</organism>
<dbReference type="RefSeq" id="WP_282716837.1">
    <property type="nucleotide sequence ID" value="NZ_JASCRY010000003.1"/>
</dbReference>
<reference evidence="8 9" key="1">
    <citation type="submission" date="2023-04" db="EMBL/GenBank/DDBJ databases">
        <title>Two novel species of Flavobacterium.</title>
        <authorList>
            <person name="Liu Q."/>
            <person name="Xin Y.-H."/>
        </authorList>
    </citation>
    <scope>NUCLEOTIDE SEQUENCE [LARGE SCALE GENOMIC DNA]</scope>
    <source>
        <strain evidence="8 9">LB2P87</strain>
    </source>
</reference>
<evidence type="ECO:0000256" key="3">
    <source>
        <dbReference type="ARBA" id="ARBA00022729"/>
    </source>
</evidence>
<keyword evidence="3" id="KW-0732">Signal</keyword>
<dbReference type="Pfam" id="PF14322">
    <property type="entry name" value="SusD-like_3"/>
    <property type="match status" value="1"/>
</dbReference>
<dbReference type="Gene3D" id="1.25.40.390">
    <property type="match status" value="1"/>
</dbReference>
<dbReference type="InterPro" id="IPR011990">
    <property type="entry name" value="TPR-like_helical_dom_sf"/>
</dbReference>
<comment type="subcellular location">
    <subcellularLocation>
        <location evidence="1">Cell outer membrane</location>
    </subcellularLocation>
</comment>
<keyword evidence="4" id="KW-0472">Membrane</keyword>
<feature type="domain" description="RagB/SusD" evidence="6">
    <location>
        <begin position="322"/>
        <end position="462"/>
    </location>
</feature>
<dbReference type="EMBL" id="JASCRY010000003">
    <property type="protein sequence ID" value="MDI5950287.1"/>
    <property type="molecule type" value="Genomic_DNA"/>
</dbReference>
<dbReference type="CDD" id="cd08977">
    <property type="entry name" value="SusD"/>
    <property type="match status" value="1"/>
</dbReference>
<evidence type="ECO:0000313" key="9">
    <source>
        <dbReference type="Proteomes" id="UP001228643"/>
    </source>
</evidence>
<dbReference type="InterPro" id="IPR033985">
    <property type="entry name" value="SusD-like_N"/>
</dbReference>
<dbReference type="GO" id="GO:0009279">
    <property type="term" value="C:cell outer membrane"/>
    <property type="evidence" value="ECO:0007669"/>
    <property type="project" value="UniProtKB-SubCell"/>
</dbReference>
<keyword evidence="9" id="KW-1185">Reference proteome</keyword>
<evidence type="ECO:0000256" key="4">
    <source>
        <dbReference type="ARBA" id="ARBA00023136"/>
    </source>
</evidence>
<evidence type="ECO:0000259" key="7">
    <source>
        <dbReference type="Pfam" id="PF14322"/>
    </source>
</evidence>
<protein>
    <submittedName>
        <fullName evidence="8">RagB/SusD family nutrient uptake outer membrane protein</fullName>
    </submittedName>
</protein>
<name>A0AAW6TSW1_9FLAO</name>
<dbReference type="SUPFAM" id="SSF48452">
    <property type="entry name" value="TPR-like"/>
    <property type="match status" value="1"/>
</dbReference>
<accession>A0AAW6TSW1</accession>
<proteinExistence type="inferred from homology"/>
<evidence type="ECO:0000256" key="2">
    <source>
        <dbReference type="ARBA" id="ARBA00006275"/>
    </source>
</evidence>
<sequence>MNILRNTIIKPLLVLCSVVVIFISCDDFVQADLPDSQLTAPAVFEDKATATSAMTNIYSKIRDYGILSGASNGLSHTLGIYTDELTYFGTGASATDFYTNSLTGSDTELKALWTTSYNQIYAANAIIHGVTHSKSLSSADRNLLKGEALFIRALLHFYLTNLYGNVPYIATTDYVANSKVTRMPVEAIYSLVKTDLNEAISLLPQDYLSSGRTRPNVYTAHALLARVNLYMGLWAEASNEATAVLNHTQRYAMTSIDATFKMGSSATIWQLSPALATYNTEEGSTFIFASGPPPRSALSSALLLSFETNDLRKSHWIKGVSDVATTWYYSFKYKKSRTDGTSDERSILFRLEEQYLIRAEARAQQGELTGAKEDLNRIRNRAGLGNTTAGNKEEILMAIIEERRHELFTELGHRFFDLKRTNGLSSALTPLKPGWDATDLLFPLPDSELLLNPNLKPQNPGY</sequence>
<evidence type="ECO:0000256" key="5">
    <source>
        <dbReference type="ARBA" id="ARBA00023237"/>
    </source>
</evidence>
<dbReference type="InterPro" id="IPR012944">
    <property type="entry name" value="SusD_RagB_dom"/>
</dbReference>
<dbReference type="PROSITE" id="PS51257">
    <property type="entry name" value="PROKAR_LIPOPROTEIN"/>
    <property type="match status" value="1"/>
</dbReference>
<dbReference type="AlphaFoldDB" id="A0AAW6TSW1"/>
<dbReference type="Proteomes" id="UP001228643">
    <property type="component" value="Unassembled WGS sequence"/>
</dbReference>
<comment type="caution">
    <text evidence="8">The sequence shown here is derived from an EMBL/GenBank/DDBJ whole genome shotgun (WGS) entry which is preliminary data.</text>
</comment>
<comment type="similarity">
    <text evidence="2">Belongs to the SusD family.</text>
</comment>
<feature type="domain" description="SusD-like N-terminal" evidence="7">
    <location>
        <begin position="92"/>
        <end position="229"/>
    </location>
</feature>